<comment type="similarity">
    <text evidence="1">Belongs to the protein kinase superfamily. AGC Ser/Thr protein kinase family.</text>
</comment>
<evidence type="ECO:0000256" key="6">
    <source>
        <dbReference type="ARBA" id="ARBA00022777"/>
    </source>
</evidence>
<comment type="caution">
    <text evidence="12">The sequence shown here is derived from an EMBL/GenBank/DDBJ whole genome shotgun (WGS) entry which is preliminary data.</text>
</comment>
<dbReference type="PROSITE" id="PS00108">
    <property type="entry name" value="PROTEIN_KINASE_ST"/>
    <property type="match status" value="1"/>
</dbReference>
<evidence type="ECO:0000256" key="9">
    <source>
        <dbReference type="ARBA" id="ARBA00048679"/>
    </source>
</evidence>
<evidence type="ECO:0000313" key="13">
    <source>
        <dbReference type="Proteomes" id="UP001642360"/>
    </source>
</evidence>
<dbReference type="EC" id="2.7.11.1" evidence="2"/>
<dbReference type="InterPro" id="IPR000719">
    <property type="entry name" value="Prot_kinase_dom"/>
</dbReference>
<feature type="domain" description="Protein kinase" evidence="11">
    <location>
        <begin position="18"/>
        <end position="338"/>
    </location>
</feature>
<comment type="catalytic activity">
    <reaction evidence="8">
        <text>L-threonyl-[protein] + ATP = O-phospho-L-threonyl-[protein] + ADP + H(+)</text>
        <dbReference type="Rhea" id="RHEA:46608"/>
        <dbReference type="Rhea" id="RHEA-COMP:11060"/>
        <dbReference type="Rhea" id="RHEA-COMP:11605"/>
        <dbReference type="ChEBI" id="CHEBI:15378"/>
        <dbReference type="ChEBI" id="CHEBI:30013"/>
        <dbReference type="ChEBI" id="CHEBI:30616"/>
        <dbReference type="ChEBI" id="CHEBI:61977"/>
        <dbReference type="ChEBI" id="CHEBI:456216"/>
        <dbReference type="EC" id="2.7.11.1"/>
    </reaction>
</comment>
<feature type="region of interest" description="Disordered" evidence="10">
    <location>
        <begin position="381"/>
        <end position="411"/>
    </location>
</feature>
<evidence type="ECO:0000256" key="3">
    <source>
        <dbReference type="ARBA" id="ARBA00022527"/>
    </source>
</evidence>
<dbReference type="Gene3D" id="1.10.510.10">
    <property type="entry name" value="Transferase(Phosphotransferase) domain 1"/>
    <property type="match status" value="2"/>
</dbReference>
<reference evidence="12 13" key="1">
    <citation type="submission" date="2024-02" db="EMBL/GenBank/DDBJ databases">
        <authorList>
            <person name="Vignale AGUSTIN F."/>
            <person name="Sosa J E."/>
            <person name="Modenutti C."/>
        </authorList>
    </citation>
    <scope>NUCLEOTIDE SEQUENCE [LARGE SCALE GENOMIC DNA]</scope>
</reference>
<evidence type="ECO:0000313" key="12">
    <source>
        <dbReference type="EMBL" id="CAK9158358.1"/>
    </source>
</evidence>
<gene>
    <name evidence="12" type="ORF">ILEXP_LOCUS26983</name>
</gene>
<proteinExistence type="inferred from homology"/>
<feature type="compositionally biased region" description="Basic and acidic residues" evidence="10">
    <location>
        <begin position="382"/>
        <end position="399"/>
    </location>
</feature>
<evidence type="ECO:0000256" key="1">
    <source>
        <dbReference type="ARBA" id="ARBA00009903"/>
    </source>
</evidence>
<protein>
    <recommendedName>
        <fullName evidence="2">non-specific serine/threonine protein kinase</fullName>
        <ecNumber evidence="2">2.7.11.1</ecNumber>
    </recommendedName>
</protein>
<dbReference type="PROSITE" id="PS50011">
    <property type="entry name" value="PROTEIN_KINASE_DOM"/>
    <property type="match status" value="1"/>
</dbReference>
<evidence type="ECO:0000256" key="8">
    <source>
        <dbReference type="ARBA" id="ARBA00047899"/>
    </source>
</evidence>
<dbReference type="InterPro" id="IPR008271">
    <property type="entry name" value="Ser/Thr_kinase_AS"/>
</dbReference>
<organism evidence="12 13">
    <name type="scientific">Ilex paraguariensis</name>
    <name type="common">yerba mate</name>
    <dbReference type="NCBI Taxonomy" id="185542"/>
    <lineage>
        <taxon>Eukaryota</taxon>
        <taxon>Viridiplantae</taxon>
        <taxon>Streptophyta</taxon>
        <taxon>Embryophyta</taxon>
        <taxon>Tracheophyta</taxon>
        <taxon>Spermatophyta</taxon>
        <taxon>Magnoliopsida</taxon>
        <taxon>eudicotyledons</taxon>
        <taxon>Gunneridae</taxon>
        <taxon>Pentapetalae</taxon>
        <taxon>asterids</taxon>
        <taxon>campanulids</taxon>
        <taxon>Aquifoliales</taxon>
        <taxon>Aquifoliaceae</taxon>
        <taxon>Ilex</taxon>
    </lineage>
</organism>
<evidence type="ECO:0000259" key="11">
    <source>
        <dbReference type="PROSITE" id="PS50011"/>
    </source>
</evidence>
<dbReference type="FunFam" id="1.10.510.10:FF:000312">
    <property type="entry name" value="Serine/threonine-protein kinase OXI1"/>
    <property type="match status" value="1"/>
</dbReference>
<evidence type="ECO:0000256" key="10">
    <source>
        <dbReference type="SAM" id="MobiDB-lite"/>
    </source>
</evidence>
<accession>A0ABC8SME0</accession>
<comment type="catalytic activity">
    <reaction evidence="9">
        <text>L-seryl-[protein] + ATP = O-phospho-L-seryl-[protein] + ADP + H(+)</text>
        <dbReference type="Rhea" id="RHEA:17989"/>
        <dbReference type="Rhea" id="RHEA-COMP:9863"/>
        <dbReference type="Rhea" id="RHEA-COMP:11604"/>
        <dbReference type="ChEBI" id="CHEBI:15378"/>
        <dbReference type="ChEBI" id="CHEBI:29999"/>
        <dbReference type="ChEBI" id="CHEBI:30616"/>
        <dbReference type="ChEBI" id="CHEBI:83421"/>
        <dbReference type="ChEBI" id="CHEBI:456216"/>
        <dbReference type="EC" id="2.7.11.1"/>
    </reaction>
</comment>
<keyword evidence="5" id="KW-0547">Nucleotide-binding</keyword>
<name>A0ABC8SME0_9AQUA</name>
<keyword evidence="6" id="KW-0418">Kinase</keyword>
<evidence type="ECO:0000256" key="4">
    <source>
        <dbReference type="ARBA" id="ARBA00022679"/>
    </source>
</evidence>
<evidence type="ECO:0000256" key="7">
    <source>
        <dbReference type="ARBA" id="ARBA00022840"/>
    </source>
</evidence>
<dbReference type="FunFam" id="1.10.510.10:FF:000294">
    <property type="entry name" value="Serine/threonine-protein kinase OXI1"/>
    <property type="match status" value="1"/>
</dbReference>
<dbReference type="AlphaFoldDB" id="A0ABC8SME0"/>
<dbReference type="EMBL" id="CAUOFW020003162">
    <property type="protein sequence ID" value="CAK9158358.1"/>
    <property type="molecule type" value="Genomic_DNA"/>
</dbReference>
<dbReference type="GO" id="GO:0004674">
    <property type="term" value="F:protein serine/threonine kinase activity"/>
    <property type="evidence" value="ECO:0007669"/>
    <property type="project" value="UniProtKB-KW"/>
</dbReference>
<keyword evidence="4" id="KW-0808">Transferase</keyword>
<evidence type="ECO:0000256" key="5">
    <source>
        <dbReference type="ARBA" id="ARBA00022741"/>
    </source>
</evidence>
<dbReference type="SMART" id="SM00220">
    <property type="entry name" value="S_TKc"/>
    <property type="match status" value="1"/>
</dbReference>
<keyword evidence="7" id="KW-0067">ATP-binding</keyword>
<dbReference type="Proteomes" id="UP001642360">
    <property type="component" value="Unassembled WGS sequence"/>
</dbReference>
<dbReference type="InterPro" id="IPR011009">
    <property type="entry name" value="Kinase-like_dom_sf"/>
</dbReference>
<evidence type="ECO:0000256" key="2">
    <source>
        <dbReference type="ARBA" id="ARBA00012513"/>
    </source>
</evidence>
<keyword evidence="13" id="KW-1185">Reference proteome</keyword>
<dbReference type="PANTHER" id="PTHR45637">
    <property type="entry name" value="FLIPPASE KINASE 1-RELATED"/>
    <property type="match status" value="1"/>
</dbReference>
<sequence>MNVDRDDHSIPSLDLRKLKVVSALGRGAKGVVFLVQTESGELLALKAILRASIEKNNKANGHSNGSEYRRICFEQQVLRCFQHPLLPKLHGVVVTEKIVGYAIDYCPGRDLNSLRKKQTEKMFSDDPIRFYGAELVLALEYLHSSGIVYRDLKPENILIQENGHLMLVDFDLSTKLSAKTPEIRRIVKSLQKSDHIKKKKFPPFYRCCNSGISPEDSDNQAELGFNSVSQNHTSESDSDAKSNSFVGTEEYVAPEIILGKGHDFAVDWWCLGVVLYEMLYGRTPFRGADRKETFFRILTKSPELVGEKTALRDLIGKLLEKDPTQRISLEEIKGHPFFRRVDWSLILEIQRPPFVPVRPEAEDIEGNKGIEVEAFVQGIFETGEKEKGEENNLEKKNEESTNNGVWGEGLSHPTQADNILIF</sequence>
<keyword evidence="3" id="KW-0723">Serine/threonine-protein kinase</keyword>
<dbReference type="Pfam" id="PF00069">
    <property type="entry name" value="Pkinase"/>
    <property type="match status" value="2"/>
</dbReference>
<dbReference type="SUPFAM" id="SSF56112">
    <property type="entry name" value="Protein kinase-like (PK-like)"/>
    <property type="match status" value="1"/>
</dbReference>
<dbReference type="Gene3D" id="3.30.200.20">
    <property type="entry name" value="Phosphorylase Kinase, domain 1"/>
    <property type="match status" value="1"/>
</dbReference>
<dbReference type="GO" id="GO:0005524">
    <property type="term" value="F:ATP binding"/>
    <property type="evidence" value="ECO:0007669"/>
    <property type="project" value="UniProtKB-KW"/>
</dbReference>